<sequence length="315" mass="34881">MMEESLRQGFAPTFGDESSIPGEVNRDPLVDRLAVRCVADDDASSATFTGRPIAGFDQRTYGGHLLAQATLAATATVQFPRTVTSLHAYFLRMGGKDIDLTYLVNRVRDGRTLSVRSVAISQGDRELAVAQMMFGSQSAHDDGQVYRFEAPHVPGPAELPSLDQRRLLRLPDDGIKLPIRSDWRSASRPLDIRYVDDAMLPKQSGAQRCFWFRAEDIARDAGQNVHRAIMVFASDRSLLPVIAKARGELDTAVRHTTASIDHTLWFHDDVAAGRWYLYAQDSPFSNATNGLARGTIFDEHRRAVASVAQQGLIRL</sequence>
<dbReference type="InterPro" id="IPR029069">
    <property type="entry name" value="HotDog_dom_sf"/>
</dbReference>
<feature type="domain" description="Acyl-CoA thioesterase-like N-terminal HotDog" evidence="5">
    <location>
        <begin position="59"/>
        <end position="135"/>
    </location>
</feature>
<keyword evidence="2" id="KW-0378">Hydrolase</keyword>
<dbReference type="InterPro" id="IPR042171">
    <property type="entry name" value="Acyl-CoA_hotdog"/>
</dbReference>
<dbReference type="Pfam" id="PF02551">
    <property type="entry name" value="Acyl_CoA_thio"/>
    <property type="match status" value="1"/>
</dbReference>
<dbReference type="PANTHER" id="PTHR11066">
    <property type="entry name" value="ACYL-COA THIOESTERASE"/>
    <property type="match status" value="1"/>
</dbReference>
<dbReference type="InterPro" id="IPR003703">
    <property type="entry name" value="Acyl_CoA_thio"/>
</dbReference>
<evidence type="ECO:0000313" key="6">
    <source>
        <dbReference type="EMBL" id="BBX37674.1"/>
    </source>
</evidence>
<organism evidence="6 7">
    <name type="scientific">Mycolicibacterium mageritense</name>
    <name type="common">Mycobacterium mageritense</name>
    <dbReference type="NCBI Taxonomy" id="53462"/>
    <lineage>
        <taxon>Bacteria</taxon>
        <taxon>Bacillati</taxon>
        <taxon>Actinomycetota</taxon>
        <taxon>Actinomycetes</taxon>
        <taxon>Mycobacteriales</taxon>
        <taxon>Mycobacteriaceae</taxon>
        <taxon>Mycolicibacterium</taxon>
    </lineage>
</organism>
<protein>
    <submittedName>
        <fullName evidence="6">Acyl-CoA thioesterase II</fullName>
    </submittedName>
</protein>
<evidence type="ECO:0000256" key="3">
    <source>
        <dbReference type="SAM" id="MobiDB-lite"/>
    </source>
</evidence>
<feature type="region of interest" description="Disordered" evidence="3">
    <location>
        <begin position="1"/>
        <end position="23"/>
    </location>
</feature>
<dbReference type="Pfam" id="PF13622">
    <property type="entry name" value="4HBT_3"/>
    <property type="match status" value="1"/>
</dbReference>
<evidence type="ECO:0000256" key="1">
    <source>
        <dbReference type="ARBA" id="ARBA00006538"/>
    </source>
</evidence>
<accession>A0ABM7I440</accession>
<evidence type="ECO:0000256" key="2">
    <source>
        <dbReference type="ARBA" id="ARBA00022801"/>
    </source>
</evidence>
<proteinExistence type="inferred from homology"/>
<dbReference type="Gene3D" id="2.40.160.210">
    <property type="entry name" value="Acyl-CoA thioesterase, double hotdog domain"/>
    <property type="match status" value="1"/>
</dbReference>
<dbReference type="CDD" id="cd03444">
    <property type="entry name" value="Thioesterase_II_repeat1"/>
    <property type="match status" value="1"/>
</dbReference>
<dbReference type="InterPro" id="IPR025652">
    <property type="entry name" value="TesB_C"/>
</dbReference>
<dbReference type="SUPFAM" id="SSF54637">
    <property type="entry name" value="Thioesterase/thiol ester dehydrase-isomerase"/>
    <property type="match status" value="2"/>
</dbReference>
<reference evidence="6 7" key="1">
    <citation type="journal article" date="2019" name="Emerg. Microbes Infect.">
        <title>Comprehensive subspecies identification of 175 nontuberculous mycobacteria species based on 7547 genomic profiles.</title>
        <authorList>
            <person name="Matsumoto Y."/>
            <person name="Kinjo T."/>
            <person name="Motooka D."/>
            <person name="Nabeya D."/>
            <person name="Jung N."/>
            <person name="Uechi K."/>
            <person name="Horii T."/>
            <person name="Iida T."/>
            <person name="Fujita J."/>
            <person name="Nakamura S."/>
        </authorList>
    </citation>
    <scope>NUCLEOTIDE SEQUENCE [LARGE SCALE GENOMIC DNA]</scope>
    <source>
        <strain evidence="6 7">JCM 12375</strain>
    </source>
</reference>
<evidence type="ECO:0000259" key="4">
    <source>
        <dbReference type="Pfam" id="PF02551"/>
    </source>
</evidence>
<keyword evidence="7" id="KW-1185">Reference proteome</keyword>
<dbReference type="EMBL" id="AP022567">
    <property type="protein sequence ID" value="BBX37674.1"/>
    <property type="molecule type" value="Genomic_DNA"/>
</dbReference>
<dbReference type="Proteomes" id="UP000465622">
    <property type="component" value="Chromosome"/>
</dbReference>
<evidence type="ECO:0000259" key="5">
    <source>
        <dbReference type="Pfam" id="PF13622"/>
    </source>
</evidence>
<evidence type="ECO:0000313" key="7">
    <source>
        <dbReference type="Proteomes" id="UP000465622"/>
    </source>
</evidence>
<comment type="similarity">
    <text evidence="1">Belongs to the C/M/P thioester hydrolase family.</text>
</comment>
<dbReference type="InterPro" id="IPR049449">
    <property type="entry name" value="TesB_ACOT8-like_N"/>
</dbReference>
<feature type="domain" description="Acyl-CoA thioesterase 2 C-terminal" evidence="4">
    <location>
        <begin position="207"/>
        <end position="312"/>
    </location>
</feature>
<gene>
    <name evidence="6" type="ORF">MMAGJ_69560</name>
</gene>
<name>A0ABM7I440_MYCME</name>
<dbReference type="PANTHER" id="PTHR11066:SF34">
    <property type="entry name" value="ACYL-COENZYME A THIOESTERASE 8"/>
    <property type="match status" value="1"/>
</dbReference>